<dbReference type="OMA" id="RYGAHYL"/>
<dbReference type="InterPro" id="IPR007650">
    <property type="entry name" value="Zf-FLZ_dom"/>
</dbReference>
<keyword evidence="3" id="KW-0862">Zinc</keyword>
<evidence type="ECO:0000256" key="5">
    <source>
        <dbReference type="SAM" id="MobiDB-lite"/>
    </source>
</evidence>
<feature type="zinc finger region" description="FLZ-type" evidence="4">
    <location>
        <begin position="24"/>
        <end position="68"/>
    </location>
</feature>
<dbReference type="PANTHER" id="PTHR46057">
    <property type="entry name" value="FCS-LIKE ZINC FINGER 1-RELATED"/>
    <property type="match status" value="1"/>
</dbReference>
<evidence type="ECO:0000313" key="7">
    <source>
        <dbReference type="EnsemblPlants" id="Kaladp0037s0458.1.v1.1"/>
    </source>
</evidence>
<keyword evidence="2" id="KW-0479">Metal-binding</keyword>
<dbReference type="InterPro" id="IPR044533">
    <property type="entry name" value="FLZ1/2/3"/>
</dbReference>
<dbReference type="PROSITE" id="PS51795">
    <property type="entry name" value="ZF_FLZ"/>
    <property type="match status" value="1"/>
</dbReference>
<evidence type="ECO:0000313" key="8">
    <source>
        <dbReference type="Proteomes" id="UP000594263"/>
    </source>
</evidence>
<keyword evidence="3" id="KW-0863">Zinc-finger</keyword>
<protein>
    <recommendedName>
        <fullName evidence="6">FLZ-type domain-containing protein</fullName>
    </recommendedName>
</protein>
<keyword evidence="8" id="KW-1185">Reference proteome</keyword>
<feature type="domain" description="FLZ-type" evidence="6">
    <location>
        <begin position="24"/>
        <end position="68"/>
    </location>
</feature>
<dbReference type="GO" id="GO:0008270">
    <property type="term" value="F:zinc ion binding"/>
    <property type="evidence" value="ECO:0007669"/>
    <property type="project" value="UniProtKB-KW"/>
</dbReference>
<dbReference type="PANTHER" id="PTHR46057:SF9">
    <property type="entry name" value="FCS-LIKE ZINC FINGER 1"/>
    <property type="match status" value="1"/>
</dbReference>
<reference evidence="7" key="1">
    <citation type="submission" date="2021-01" db="UniProtKB">
        <authorList>
            <consortium name="EnsemblPlants"/>
        </authorList>
    </citation>
    <scope>IDENTIFICATION</scope>
</reference>
<evidence type="ECO:0000256" key="3">
    <source>
        <dbReference type="ARBA" id="ARBA00022771"/>
    </source>
</evidence>
<proteinExistence type="inferred from homology"/>
<dbReference type="EnsemblPlants" id="Kaladp0037s0458.1.v1.1">
    <property type="protein sequence ID" value="Kaladp0037s0458.1.v1.1"/>
    <property type="gene ID" value="Kaladp0037s0458.v1.1"/>
</dbReference>
<dbReference type="Proteomes" id="UP000594263">
    <property type="component" value="Unplaced"/>
</dbReference>
<dbReference type="Gramene" id="Kaladp0037s0458.1.v1.1">
    <property type="protein sequence ID" value="Kaladp0037s0458.1.v1.1"/>
    <property type="gene ID" value="Kaladp0037s0458.v1.1"/>
</dbReference>
<comment type="similarity">
    <text evidence="1">Belongs to the FLZ family.</text>
</comment>
<dbReference type="Pfam" id="PF04570">
    <property type="entry name" value="zf-FLZ"/>
    <property type="match status" value="1"/>
</dbReference>
<sequence>MAPGMFFYAPDCDDQHPILSSKSPCRESCFMCDKPLGRSADIFMYRGNTPFCSTDCRQEQIEMDDAEERRRRKRSAHRTKSESAAGNSKSVRTDTIQVA</sequence>
<evidence type="ECO:0000256" key="2">
    <source>
        <dbReference type="ARBA" id="ARBA00022723"/>
    </source>
</evidence>
<evidence type="ECO:0000259" key="6">
    <source>
        <dbReference type="PROSITE" id="PS51795"/>
    </source>
</evidence>
<name>A0A7N0THZ0_KALFE</name>
<accession>A0A7N0THZ0</accession>
<evidence type="ECO:0000256" key="4">
    <source>
        <dbReference type="PROSITE-ProRule" id="PRU01131"/>
    </source>
</evidence>
<feature type="compositionally biased region" description="Polar residues" evidence="5">
    <location>
        <begin position="82"/>
        <end position="99"/>
    </location>
</feature>
<organism evidence="7 8">
    <name type="scientific">Kalanchoe fedtschenkoi</name>
    <name type="common">Lavender scallops</name>
    <name type="synonym">South American air plant</name>
    <dbReference type="NCBI Taxonomy" id="63787"/>
    <lineage>
        <taxon>Eukaryota</taxon>
        <taxon>Viridiplantae</taxon>
        <taxon>Streptophyta</taxon>
        <taxon>Embryophyta</taxon>
        <taxon>Tracheophyta</taxon>
        <taxon>Spermatophyta</taxon>
        <taxon>Magnoliopsida</taxon>
        <taxon>eudicotyledons</taxon>
        <taxon>Gunneridae</taxon>
        <taxon>Pentapetalae</taxon>
        <taxon>Saxifragales</taxon>
        <taxon>Crassulaceae</taxon>
        <taxon>Kalanchoe</taxon>
    </lineage>
</organism>
<dbReference type="AlphaFoldDB" id="A0A7N0THZ0"/>
<evidence type="ECO:0000256" key="1">
    <source>
        <dbReference type="ARBA" id="ARBA00009374"/>
    </source>
</evidence>
<feature type="region of interest" description="Disordered" evidence="5">
    <location>
        <begin position="63"/>
        <end position="99"/>
    </location>
</feature>